<keyword evidence="2 6" id="KW-0812">Transmembrane</keyword>
<comment type="subcellular location">
    <subcellularLocation>
        <location evidence="1">Membrane</location>
        <topology evidence="1">Multi-pass membrane protein</topology>
    </subcellularLocation>
</comment>
<dbReference type="Pfam" id="PF04193">
    <property type="entry name" value="PQ-loop"/>
    <property type="match status" value="2"/>
</dbReference>
<protein>
    <submittedName>
        <fullName evidence="7">Ilt1 protein</fullName>
    </submittedName>
</protein>
<dbReference type="GO" id="GO:0016020">
    <property type="term" value="C:membrane"/>
    <property type="evidence" value="ECO:0007669"/>
    <property type="project" value="UniProtKB-SubCell"/>
</dbReference>
<feature type="compositionally biased region" description="Acidic residues" evidence="5">
    <location>
        <begin position="230"/>
        <end position="252"/>
    </location>
</feature>
<evidence type="ECO:0000256" key="6">
    <source>
        <dbReference type="SAM" id="Phobius"/>
    </source>
</evidence>
<organism evidence="7 8">
    <name type="scientific">Pichia kluyveri</name>
    <name type="common">Yeast</name>
    <dbReference type="NCBI Taxonomy" id="36015"/>
    <lineage>
        <taxon>Eukaryota</taxon>
        <taxon>Fungi</taxon>
        <taxon>Dikarya</taxon>
        <taxon>Ascomycota</taxon>
        <taxon>Saccharomycotina</taxon>
        <taxon>Pichiomycetes</taxon>
        <taxon>Pichiales</taxon>
        <taxon>Pichiaceae</taxon>
        <taxon>Pichia</taxon>
    </lineage>
</organism>
<keyword evidence="4 6" id="KW-0472">Membrane</keyword>
<dbReference type="Gene3D" id="1.20.1280.290">
    <property type="match status" value="2"/>
</dbReference>
<feature type="region of interest" description="Disordered" evidence="5">
    <location>
        <begin position="229"/>
        <end position="264"/>
    </location>
</feature>
<evidence type="ECO:0000256" key="1">
    <source>
        <dbReference type="ARBA" id="ARBA00004141"/>
    </source>
</evidence>
<feature type="transmembrane region" description="Helical" evidence="6">
    <location>
        <begin position="96"/>
        <end position="118"/>
    </location>
</feature>
<dbReference type="PANTHER" id="PTHR16201:SF37">
    <property type="entry name" value="PQ-LOOP REPEAT-CONTAINING PROTEIN"/>
    <property type="match status" value="1"/>
</dbReference>
<dbReference type="EMBL" id="BTGB01000005">
    <property type="protein sequence ID" value="GMM47219.1"/>
    <property type="molecule type" value="Genomic_DNA"/>
</dbReference>
<keyword evidence="8" id="KW-1185">Reference proteome</keyword>
<accession>A0AAV5R6V7</accession>
<evidence type="ECO:0000256" key="4">
    <source>
        <dbReference type="ARBA" id="ARBA00023136"/>
    </source>
</evidence>
<dbReference type="Proteomes" id="UP001378960">
    <property type="component" value="Unassembled WGS sequence"/>
</dbReference>
<evidence type="ECO:0000313" key="7">
    <source>
        <dbReference type="EMBL" id="GMM47219.1"/>
    </source>
</evidence>
<feature type="transmembrane region" description="Helical" evidence="6">
    <location>
        <begin position="194"/>
        <end position="216"/>
    </location>
</feature>
<feature type="transmembrane region" description="Helical" evidence="6">
    <location>
        <begin position="40"/>
        <end position="58"/>
    </location>
</feature>
<feature type="transmembrane region" description="Helical" evidence="6">
    <location>
        <begin position="6"/>
        <end position="28"/>
    </location>
</feature>
<feature type="transmembrane region" description="Helical" evidence="6">
    <location>
        <begin position="163"/>
        <end position="182"/>
    </location>
</feature>
<reference evidence="7 8" key="1">
    <citation type="journal article" date="2023" name="Elife">
        <title>Identification of key yeast species and microbe-microbe interactions impacting larval growth of Drosophila in the wild.</title>
        <authorList>
            <person name="Mure A."/>
            <person name="Sugiura Y."/>
            <person name="Maeda R."/>
            <person name="Honda K."/>
            <person name="Sakurai N."/>
            <person name="Takahashi Y."/>
            <person name="Watada M."/>
            <person name="Katoh T."/>
            <person name="Gotoh A."/>
            <person name="Gotoh Y."/>
            <person name="Taniguchi I."/>
            <person name="Nakamura K."/>
            <person name="Hayashi T."/>
            <person name="Katayama T."/>
            <person name="Uemura T."/>
            <person name="Hattori Y."/>
        </authorList>
    </citation>
    <scope>NUCLEOTIDE SEQUENCE [LARGE SCALE GENOMIC DNA]</scope>
    <source>
        <strain evidence="7 8">PK-24</strain>
    </source>
</reference>
<dbReference type="SMART" id="SM00679">
    <property type="entry name" value="CTNS"/>
    <property type="match status" value="2"/>
</dbReference>
<comment type="caution">
    <text evidence="7">The sequence shown here is derived from an EMBL/GenBank/DDBJ whole genome shotgun (WGS) entry which is preliminary data.</text>
</comment>
<evidence type="ECO:0000256" key="5">
    <source>
        <dbReference type="SAM" id="MobiDB-lite"/>
    </source>
</evidence>
<keyword evidence="3 6" id="KW-1133">Transmembrane helix</keyword>
<feature type="transmembrane region" description="Helical" evidence="6">
    <location>
        <begin position="130"/>
        <end position="151"/>
    </location>
</feature>
<evidence type="ECO:0000256" key="3">
    <source>
        <dbReference type="ARBA" id="ARBA00022989"/>
    </source>
</evidence>
<evidence type="ECO:0000256" key="2">
    <source>
        <dbReference type="ARBA" id="ARBA00022692"/>
    </source>
</evidence>
<dbReference type="PANTHER" id="PTHR16201">
    <property type="entry name" value="SEVEN TRANSMEMBRANE PROTEIN 1-RELATED"/>
    <property type="match status" value="1"/>
</dbReference>
<name>A0AAV5R6V7_PICKL</name>
<evidence type="ECO:0000313" key="8">
    <source>
        <dbReference type="Proteomes" id="UP001378960"/>
    </source>
</evidence>
<proteinExistence type="predicted"/>
<gene>
    <name evidence="7" type="ORF">DAPK24_037940</name>
</gene>
<feature type="transmembrane region" description="Helical" evidence="6">
    <location>
        <begin position="70"/>
        <end position="89"/>
    </location>
</feature>
<sequence>MVSTTSNVLATIGTICWCVQLIPQIIYNYKRKNTEGFPELMALLWCLCAPFFAIFVVIENASIPIMIQPHLFGFFCWILYIQTMYYPPVLRSKREIIIRAGSFLIFEIILEVSCIIPLRKLYINNGIKFPALIFGIIASIFLAIGLIPPYFELWKRNGRVVGINFLFLLVDFSGAIFSLASLAVDNDDLDIMGLVLYLIVAILESGIFISQFIWLLRFRLFKREKKVDEEKDGEDNKEENVEEDVDISETELESSKSEIQQENFNLTTEKEFTFDDFSPLSTNY</sequence>
<dbReference type="InterPro" id="IPR006603">
    <property type="entry name" value="PQ-loop_rpt"/>
</dbReference>
<dbReference type="InterPro" id="IPR051415">
    <property type="entry name" value="LAAT-1"/>
</dbReference>
<dbReference type="AlphaFoldDB" id="A0AAV5R6V7"/>